<feature type="transmembrane region" description="Helical" evidence="1">
    <location>
        <begin position="392"/>
        <end position="416"/>
    </location>
</feature>
<dbReference type="PANTHER" id="PTHR41710:SF2">
    <property type="entry name" value="GLYCOSYL TRANSFERASE FAMILY 39_83 DOMAIN-CONTAINING PROTEIN"/>
    <property type="match status" value="1"/>
</dbReference>
<dbReference type="Proteomes" id="UP000017840">
    <property type="component" value="Unassembled WGS sequence"/>
</dbReference>
<comment type="caution">
    <text evidence="2">The sequence shown here is derived from an EMBL/GenBank/DDBJ whole genome shotgun (WGS) entry which is preliminary data.</text>
</comment>
<feature type="transmembrane region" description="Helical" evidence="1">
    <location>
        <begin position="214"/>
        <end position="239"/>
    </location>
</feature>
<evidence type="ECO:0000313" key="3">
    <source>
        <dbReference type="Proteomes" id="UP000017840"/>
    </source>
</evidence>
<dbReference type="EMBL" id="ASGZ01000028">
    <property type="protein sequence ID" value="ESP88594.1"/>
    <property type="molecule type" value="Genomic_DNA"/>
</dbReference>
<dbReference type="eggNOG" id="arCOG00562">
    <property type="taxonomic scope" value="Archaea"/>
</dbReference>
<evidence type="ECO:0008006" key="4">
    <source>
        <dbReference type="Google" id="ProtNLM"/>
    </source>
</evidence>
<feature type="transmembrane region" description="Helical" evidence="1">
    <location>
        <begin position="161"/>
        <end position="193"/>
    </location>
</feature>
<accession>V4HKZ1</accession>
<dbReference type="InterPro" id="IPR019962">
    <property type="entry name" value="CHP03663"/>
</dbReference>
<dbReference type="AlphaFoldDB" id="V4HKZ1"/>
<dbReference type="RefSeq" id="WP_023394393.1">
    <property type="nucleotide sequence ID" value="NZ_ASGZ01000028.1"/>
</dbReference>
<feature type="transmembrane region" description="Helical" evidence="1">
    <location>
        <begin position="292"/>
        <end position="312"/>
    </location>
</feature>
<dbReference type="OrthoDB" id="313515at2157"/>
<keyword evidence="1" id="KW-0472">Membrane</keyword>
<feature type="transmembrane region" description="Helical" evidence="1">
    <location>
        <begin position="83"/>
        <end position="103"/>
    </location>
</feature>
<gene>
    <name evidence="2" type="ORF">K933_09042</name>
</gene>
<proteinExistence type="predicted"/>
<feature type="transmembrane region" description="Helical" evidence="1">
    <location>
        <begin position="354"/>
        <end position="371"/>
    </location>
</feature>
<name>V4HKZ1_9EURY</name>
<reference evidence="2 3" key="1">
    <citation type="journal article" date="2013" name="Genome Announc.">
        <title>Draft Genome Sequence of 'Candidatus Halobonum tyrrellensis' Strain G22, Isolated from the Hypersaline Waters of Lake Tyrrell, Australia.</title>
        <authorList>
            <person name="Ugalde J.A."/>
            <person name="Narasingarao P."/>
            <person name="Kuo S."/>
            <person name="Podell S."/>
            <person name="Allen E.E."/>
        </authorList>
    </citation>
    <scope>NUCLEOTIDE SEQUENCE [LARGE SCALE GENOMIC DNA]</scope>
    <source>
        <strain evidence="2 3">G22</strain>
    </source>
</reference>
<protein>
    <recommendedName>
        <fullName evidence="4">TIGR03663 family protein</fullName>
    </recommendedName>
</protein>
<evidence type="ECO:0000313" key="2">
    <source>
        <dbReference type="EMBL" id="ESP88594.1"/>
    </source>
</evidence>
<keyword evidence="1" id="KW-1133">Transmembrane helix</keyword>
<keyword evidence="3" id="KW-1185">Reference proteome</keyword>
<dbReference type="STRING" id="1324957.K933_09042"/>
<keyword evidence="1" id="KW-0812">Transmembrane</keyword>
<evidence type="ECO:0000256" key="1">
    <source>
        <dbReference type="SAM" id="Phobius"/>
    </source>
</evidence>
<organism evidence="2 3">
    <name type="scientific">Candidatus Halobonum tyrrellensis G22</name>
    <dbReference type="NCBI Taxonomy" id="1324957"/>
    <lineage>
        <taxon>Archaea</taxon>
        <taxon>Methanobacteriati</taxon>
        <taxon>Methanobacteriota</taxon>
        <taxon>Stenosarchaea group</taxon>
        <taxon>Halobacteria</taxon>
        <taxon>Halobacteriales</taxon>
        <taxon>Haloferacaceae</taxon>
        <taxon>Candidatus Halobonum</taxon>
    </lineage>
</organism>
<sequence length="553" mass="58584">MSERPSAPRDRVLLAVVALSLLALLARAVLLGDRPFHWAEGRVGYWTLRFLDTGGYEYHPTAGGPFLHVVNRWLFAVVDPTDASARAVVALVGGLLPLSALLFRGSLRDGETVALAGLLAADPLLLYYSRFLRGDLPAAAFGLVAVGGVVRYRDSGAQWGLYLAAAAFALALAASGFAAAYPVVWLAAGLLVLDESRVRGVPDAARERLGRGRAWLVSRATPLARALFVFLAVALFFFAPRAAGSGVGLWNPATFPAVVTEAFVGAPERFVGLRFVYRIEQAGHPLLSSLAAFFRTLAATAWPLVLLGLVGFALERYAPDTRGVVAFGAYAGGVGLFVFPVASMRAEPWSAVHVLPWLALPAAVGLARVARGLWTRATRSDATSGGRRPARVVAVVLVVTASLAAVGATTAGVYAAPASESGTAFAQFAQPADDLDGMVAAASAATAGHDDGPDVVYVGADLDTSREYDSPPVLGADRDAWGARLPLQWYFERLDADTSSVRWLSNVSGSPPVVVTVPDQRVDAGERFEGYREFELRLGLWDRTVVVFVAPDE</sequence>
<feature type="transmembrane region" description="Helical" evidence="1">
    <location>
        <begin position="324"/>
        <end position="342"/>
    </location>
</feature>
<dbReference type="PANTHER" id="PTHR41710">
    <property type="entry name" value="GLYCOSYL TRANSFERASE, FAMILY 39"/>
    <property type="match status" value="1"/>
</dbReference>
<dbReference type="NCBIfam" id="TIGR03663">
    <property type="entry name" value="flippase activity-associated protein Agl23"/>
    <property type="match status" value="1"/>
</dbReference>